<reference evidence="9" key="1">
    <citation type="journal article" date="2019" name="Int. J. Syst. Evol. Microbiol.">
        <title>The Global Catalogue of Microorganisms (GCM) 10K type strain sequencing project: providing services to taxonomists for standard genome sequencing and annotation.</title>
        <authorList>
            <consortium name="The Broad Institute Genomics Platform"/>
            <consortium name="The Broad Institute Genome Sequencing Center for Infectious Disease"/>
            <person name="Wu L."/>
            <person name="Ma J."/>
        </authorList>
    </citation>
    <scope>NUCLEOTIDE SEQUENCE [LARGE SCALE GENOMIC DNA]</scope>
    <source>
        <strain evidence="9">CCUG 49452</strain>
    </source>
</reference>
<keyword evidence="5" id="KW-0175">Coiled coil</keyword>
<evidence type="ECO:0000256" key="4">
    <source>
        <dbReference type="ARBA" id="ARBA00023125"/>
    </source>
</evidence>
<sequence>MSNYKELLKQREILEAQIKQARQAELAEAVEKVRALVNEFQLTEQDVFPPARSRGASTSAGTKVAPKYRDPATGQTWTGRGKAPKWIQGQNREQFAI</sequence>
<feature type="compositionally biased region" description="Polar residues" evidence="6">
    <location>
        <begin position="88"/>
        <end position="97"/>
    </location>
</feature>
<evidence type="ECO:0000256" key="3">
    <source>
        <dbReference type="ARBA" id="ARBA00022490"/>
    </source>
</evidence>
<evidence type="ECO:0000313" key="9">
    <source>
        <dbReference type="Proteomes" id="UP001596001"/>
    </source>
</evidence>
<accession>A0ABV9QEG0</accession>
<dbReference type="PANTHER" id="PTHR38097">
    <property type="match status" value="1"/>
</dbReference>
<keyword evidence="9" id="KW-1185">Reference proteome</keyword>
<feature type="coiled-coil region" evidence="5">
    <location>
        <begin position="4"/>
        <end position="46"/>
    </location>
</feature>
<dbReference type="SMART" id="SM00528">
    <property type="entry name" value="HNS"/>
    <property type="match status" value="1"/>
</dbReference>
<dbReference type="PANTHER" id="PTHR38097:SF2">
    <property type="entry name" value="DNA-BINDING PROTEIN STPA"/>
    <property type="match status" value="1"/>
</dbReference>
<dbReference type="Proteomes" id="UP001596001">
    <property type="component" value="Unassembled WGS sequence"/>
</dbReference>
<comment type="subcellular location">
    <subcellularLocation>
        <location evidence="1">Cytoplasm</location>
        <location evidence="1">Nucleoid</location>
    </subcellularLocation>
</comment>
<keyword evidence="3" id="KW-0963">Cytoplasm</keyword>
<dbReference type="EMBL" id="JBHSHJ010000006">
    <property type="protein sequence ID" value="MFC4789156.1"/>
    <property type="molecule type" value="Genomic_DNA"/>
</dbReference>
<comment type="caution">
    <text evidence="8">The sequence shown here is derived from an EMBL/GenBank/DDBJ whole genome shotgun (WGS) entry which is preliminary data.</text>
</comment>
<dbReference type="RefSeq" id="WP_382432272.1">
    <property type="nucleotide sequence ID" value="NZ_JBHSHJ010000006.1"/>
</dbReference>
<feature type="region of interest" description="Disordered" evidence="6">
    <location>
        <begin position="48"/>
        <end position="97"/>
    </location>
</feature>
<evidence type="ECO:0000256" key="5">
    <source>
        <dbReference type="SAM" id="Coils"/>
    </source>
</evidence>
<protein>
    <submittedName>
        <fullName evidence="8">H-NS histone family protein</fullName>
    </submittedName>
</protein>
<dbReference type="InterPro" id="IPR027444">
    <property type="entry name" value="H-NS_C_dom"/>
</dbReference>
<evidence type="ECO:0000256" key="6">
    <source>
        <dbReference type="SAM" id="MobiDB-lite"/>
    </source>
</evidence>
<evidence type="ECO:0000256" key="2">
    <source>
        <dbReference type="ARBA" id="ARBA00010610"/>
    </source>
</evidence>
<feature type="domain" description="DNA-binding protein H-NS-like C-terminal" evidence="7">
    <location>
        <begin position="58"/>
        <end position="97"/>
    </location>
</feature>
<keyword evidence="4" id="KW-0238">DNA-binding</keyword>
<dbReference type="Pfam" id="PF00816">
    <property type="entry name" value="Histone_HNS"/>
    <property type="match status" value="1"/>
</dbReference>
<evidence type="ECO:0000259" key="7">
    <source>
        <dbReference type="SMART" id="SM00528"/>
    </source>
</evidence>
<evidence type="ECO:0000256" key="1">
    <source>
        <dbReference type="ARBA" id="ARBA00004453"/>
    </source>
</evidence>
<gene>
    <name evidence="8" type="ORF">ACFO6X_09205</name>
</gene>
<organism evidence="8 9">
    <name type="scientific">Giesbergeria sinuosa</name>
    <dbReference type="NCBI Taxonomy" id="80883"/>
    <lineage>
        <taxon>Bacteria</taxon>
        <taxon>Pseudomonadati</taxon>
        <taxon>Pseudomonadota</taxon>
        <taxon>Betaproteobacteria</taxon>
        <taxon>Burkholderiales</taxon>
        <taxon>Comamonadaceae</taxon>
        <taxon>Giesbergeria</taxon>
    </lineage>
</organism>
<name>A0ABV9QEG0_9BURK</name>
<evidence type="ECO:0000313" key="8">
    <source>
        <dbReference type="EMBL" id="MFC4789156.1"/>
    </source>
</evidence>
<dbReference type="SUPFAM" id="SSF81273">
    <property type="entry name" value="H-NS histone-like proteins"/>
    <property type="match status" value="1"/>
</dbReference>
<comment type="similarity">
    <text evidence="2">Belongs to the histone-like protein H-NS family.</text>
</comment>
<proteinExistence type="inferred from homology"/>
<dbReference type="Gene3D" id="4.10.430.30">
    <property type="match status" value="1"/>
</dbReference>